<evidence type="ECO:0000313" key="3">
    <source>
        <dbReference type="Proteomes" id="UP000253975"/>
    </source>
</evidence>
<feature type="compositionally biased region" description="Low complexity" evidence="1">
    <location>
        <begin position="42"/>
        <end position="56"/>
    </location>
</feature>
<evidence type="ECO:0000313" key="2">
    <source>
        <dbReference type="EMBL" id="RDB59364.1"/>
    </source>
</evidence>
<feature type="region of interest" description="Disordered" evidence="1">
    <location>
        <begin position="38"/>
        <end position="66"/>
    </location>
</feature>
<sequence>MVTASTIVALVAACIVVAALIFALWAIGFAQKSPLDTRLGDASPQNSSSARSSSSDEAAKNDEAKRATADAQQALNALVADEDSRFLDCVQEFVNAYDSVVDERSYSLADLDIDASDLAPRLRSEFECKVVQADVYNGMAWIDVDVTSKNIASAVDSFAREVAGDALSYDDEDAYRAHLKEALLDSIDKQKPRTVRVLLTLEQGDDGWQVSQSDVESLLGSAWGSQ</sequence>
<reference evidence="2 3" key="1">
    <citation type="journal article" date="2018" name="Elife">
        <title>Discovery and characterization of a prevalent human gut bacterial enzyme sufficient for the inactivation of a family of plant toxins.</title>
        <authorList>
            <person name="Koppel N."/>
            <person name="Bisanz J.E."/>
            <person name="Pandelia M.E."/>
            <person name="Turnbaugh P.J."/>
            <person name="Balskus E.P."/>
        </authorList>
    </citation>
    <scope>NUCLEOTIDE SEQUENCE [LARGE SCALE GENOMIC DNA]</scope>
    <source>
        <strain evidence="2 3">OB21 GAM31</strain>
    </source>
</reference>
<proteinExistence type="predicted"/>
<dbReference type="EMBL" id="PPTO01000005">
    <property type="protein sequence ID" value="RDB59364.1"/>
    <property type="molecule type" value="Genomic_DNA"/>
</dbReference>
<dbReference type="AlphaFoldDB" id="A0A369LJL5"/>
<name>A0A369LJL5_9ACTN</name>
<feature type="compositionally biased region" description="Basic and acidic residues" evidence="1">
    <location>
        <begin position="57"/>
        <end position="66"/>
    </location>
</feature>
<gene>
    <name evidence="2" type="ORF">C1881_04325</name>
</gene>
<comment type="caution">
    <text evidence="2">The sequence shown here is derived from an EMBL/GenBank/DDBJ whole genome shotgun (WGS) entry which is preliminary data.</text>
</comment>
<dbReference type="RefSeq" id="WP_114615312.1">
    <property type="nucleotide sequence ID" value="NZ_PPTO01000005.1"/>
</dbReference>
<protein>
    <submittedName>
        <fullName evidence="2">Uncharacterized protein</fullName>
    </submittedName>
</protein>
<accession>A0A369LJL5</accession>
<dbReference type="Proteomes" id="UP000253975">
    <property type="component" value="Unassembled WGS sequence"/>
</dbReference>
<organism evidence="2 3">
    <name type="scientific">Slackia isoflavoniconvertens</name>
    <dbReference type="NCBI Taxonomy" id="572010"/>
    <lineage>
        <taxon>Bacteria</taxon>
        <taxon>Bacillati</taxon>
        <taxon>Actinomycetota</taxon>
        <taxon>Coriobacteriia</taxon>
        <taxon>Eggerthellales</taxon>
        <taxon>Eggerthellaceae</taxon>
        <taxon>Slackia</taxon>
    </lineage>
</organism>
<evidence type="ECO:0000256" key="1">
    <source>
        <dbReference type="SAM" id="MobiDB-lite"/>
    </source>
</evidence>